<feature type="signal peptide" evidence="1">
    <location>
        <begin position="1"/>
        <end position="31"/>
    </location>
</feature>
<comment type="caution">
    <text evidence="2">The sequence shown here is derived from an EMBL/GenBank/DDBJ whole genome shotgun (WGS) entry which is preliminary data.</text>
</comment>
<dbReference type="RefSeq" id="WP_123718313.1">
    <property type="nucleotide sequence ID" value="NZ_MOAY01000081.1"/>
</dbReference>
<evidence type="ECO:0000256" key="1">
    <source>
        <dbReference type="SAM" id="SignalP"/>
    </source>
</evidence>
<evidence type="ECO:0000313" key="3">
    <source>
        <dbReference type="Proteomes" id="UP000284656"/>
    </source>
</evidence>
<feature type="chain" id="PRO_5019161438" description="DUF1302 domain-containing protein" evidence="1">
    <location>
        <begin position="32"/>
        <end position="562"/>
    </location>
</feature>
<name>A0A423ERI4_9PSED</name>
<gene>
    <name evidence="2" type="ORF">BK648_24525</name>
</gene>
<sequence>MQRSTQVSVPKKSLLSMALASAMGISAGAQAIGIDTGNSDIDLRLDNTVRYTLGMRAEGQDRRIYSNGHYDEGDLKFNRGDLVQNRVDILTEMDMTYKNQMGFRVSAASWYDDAYKDDDIKTNGEPGSYSGNHYSGTTKRYYRGPSGEILDAFVFSRFNVGDVPLNLRLGQHTVFWGEGLLFPGHAISYSQAPIDGRKAAANPGTETKEIFLPIGQFSGQAQLTDKFSMAFQYFYDWESTRAPEGGTYFGAPDFGVAGPDRFFLADLSPYGLGQQFAQRVDPKEPNKAGNWGVAAKYNVDAIDATVGLYYRVFDDYNPGGLQLMDYTSYLGGALTLPKSYRFVYVENTKLYGASLSKQVGSASVGVDLSYRKGTGLYTPSVGADGKPAIGNTWHLVANALWLLPQTPVFDTGSLITEVAYSHLDKVTHNEDLFAGKGYAACAGQGKWDGCATRDFVGVAMNFTPQWLQVFPNIDFEMPVTVNYGVYGNSATGGGSGNQGSSTYSVGIKAIYDGKHEVTLRYADQYSHSHYDQNKVVTGGNSSSAAYALNDRGYVSLTFKTGF</sequence>
<dbReference type="Proteomes" id="UP000284656">
    <property type="component" value="Unassembled WGS sequence"/>
</dbReference>
<evidence type="ECO:0000313" key="2">
    <source>
        <dbReference type="EMBL" id="ROM33929.1"/>
    </source>
</evidence>
<keyword evidence="1" id="KW-0732">Signal</keyword>
<dbReference type="EMBL" id="MOAY01000081">
    <property type="protein sequence ID" value="ROM33929.1"/>
    <property type="molecule type" value="Genomic_DNA"/>
</dbReference>
<accession>A0A423ERI4</accession>
<dbReference type="Pfam" id="PF06980">
    <property type="entry name" value="DUF1302"/>
    <property type="match status" value="1"/>
</dbReference>
<organism evidence="2 3">
    <name type="scientific">Pseudomonas poae</name>
    <dbReference type="NCBI Taxonomy" id="200451"/>
    <lineage>
        <taxon>Bacteria</taxon>
        <taxon>Pseudomonadati</taxon>
        <taxon>Pseudomonadota</taxon>
        <taxon>Gammaproteobacteria</taxon>
        <taxon>Pseudomonadales</taxon>
        <taxon>Pseudomonadaceae</taxon>
        <taxon>Pseudomonas</taxon>
    </lineage>
</organism>
<reference evidence="2 3" key="1">
    <citation type="submission" date="2016-10" db="EMBL/GenBank/DDBJ databases">
        <title>Comparative genome analysis of multiple Pseudomonas spp. focuses on biocontrol and plant growth promoting traits.</title>
        <authorList>
            <person name="Tao X.-Y."/>
            <person name="Taylor C.G."/>
        </authorList>
    </citation>
    <scope>NUCLEOTIDE SEQUENCE [LARGE SCALE GENOMIC DNA]</scope>
    <source>
        <strain evidence="2 3">29G9</strain>
    </source>
</reference>
<evidence type="ECO:0008006" key="4">
    <source>
        <dbReference type="Google" id="ProtNLM"/>
    </source>
</evidence>
<protein>
    <recommendedName>
        <fullName evidence="4">DUF1302 domain-containing protein</fullName>
    </recommendedName>
</protein>
<dbReference type="InterPro" id="IPR010727">
    <property type="entry name" value="DUF1302"/>
</dbReference>
<dbReference type="AlphaFoldDB" id="A0A423ERI4"/>
<proteinExistence type="predicted"/>